<name>A0A2W4VPS8_9CYAN</name>
<gene>
    <name evidence="1" type="ORF">DCF25_15100</name>
</gene>
<reference evidence="2" key="1">
    <citation type="submission" date="2018-04" db="EMBL/GenBank/DDBJ databases">
        <authorList>
            <person name="Cornet L."/>
        </authorList>
    </citation>
    <scope>NUCLEOTIDE SEQUENCE [LARGE SCALE GENOMIC DNA]</scope>
</reference>
<evidence type="ECO:0000313" key="1">
    <source>
        <dbReference type="EMBL" id="PZO14271.1"/>
    </source>
</evidence>
<protein>
    <submittedName>
        <fullName evidence="1">Uncharacterized protein</fullName>
    </submittedName>
</protein>
<reference evidence="1 2" key="2">
    <citation type="submission" date="2018-06" db="EMBL/GenBank/DDBJ databases">
        <title>Metagenomic assembly of (sub)arctic Cyanobacteria and their associated microbiome from non-axenic cultures.</title>
        <authorList>
            <person name="Baurain D."/>
        </authorList>
    </citation>
    <scope>NUCLEOTIDE SEQUENCE [LARGE SCALE GENOMIC DNA]</scope>
    <source>
        <strain evidence="1">ULC129bin1</strain>
    </source>
</reference>
<evidence type="ECO:0000313" key="2">
    <source>
        <dbReference type="Proteomes" id="UP000249354"/>
    </source>
</evidence>
<sequence>MRLEKLAKAHLVKTIAYCAGMRVMKSHSRDYGELMVEMHKAIGEISSRLQARSPEKSTHKIIS</sequence>
<dbReference type="EMBL" id="QBMC01000111">
    <property type="protein sequence ID" value="PZO14271.1"/>
    <property type="molecule type" value="Genomic_DNA"/>
</dbReference>
<dbReference type="AlphaFoldDB" id="A0A2W4VPS8"/>
<proteinExistence type="predicted"/>
<dbReference type="Proteomes" id="UP000249354">
    <property type="component" value="Unassembled WGS sequence"/>
</dbReference>
<accession>A0A2W4VPS8</accession>
<organism evidence="1 2">
    <name type="scientific">Leptolyngbya foveolarum</name>
    <dbReference type="NCBI Taxonomy" id="47253"/>
    <lineage>
        <taxon>Bacteria</taxon>
        <taxon>Bacillati</taxon>
        <taxon>Cyanobacteriota</taxon>
        <taxon>Cyanophyceae</taxon>
        <taxon>Leptolyngbyales</taxon>
        <taxon>Leptolyngbyaceae</taxon>
        <taxon>Leptolyngbya group</taxon>
        <taxon>Leptolyngbya</taxon>
    </lineage>
</organism>
<comment type="caution">
    <text evidence="1">The sequence shown here is derived from an EMBL/GenBank/DDBJ whole genome shotgun (WGS) entry which is preliminary data.</text>
</comment>